<dbReference type="PANTHER" id="PTHR22912">
    <property type="entry name" value="DISULFIDE OXIDOREDUCTASE"/>
    <property type="match status" value="1"/>
</dbReference>
<comment type="similarity">
    <text evidence="2">Belongs to the class-I pyridine nucleotide-disulfide oxidoreductase family.</text>
</comment>
<sequence>AAGFDPVVGTMPLRASGRALTMGESDGFVRLVADEGTGFVLGGQVVAPEASELIAEVGLAIEMGATLEDLADTVHAHPTLSEAVMEAAENARGQAIHTLNR</sequence>
<evidence type="ECO:0000259" key="7">
    <source>
        <dbReference type="Pfam" id="PF02852"/>
    </source>
</evidence>
<organism evidence="8 9">
    <name type="scientific">Natrinema soli</name>
    <dbReference type="NCBI Taxonomy" id="1930624"/>
    <lineage>
        <taxon>Archaea</taxon>
        <taxon>Methanobacteriati</taxon>
        <taxon>Methanobacteriota</taxon>
        <taxon>Stenosarchaea group</taxon>
        <taxon>Halobacteria</taxon>
        <taxon>Halobacteriales</taxon>
        <taxon>Natrialbaceae</taxon>
        <taxon>Natrinema</taxon>
    </lineage>
</organism>
<evidence type="ECO:0000313" key="8">
    <source>
        <dbReference type="EMBL" id="MFC6766955.1"/>
    </source>
</evidence>
<reference evidence="8 9" key="1">
    <citation type="journal article" date="2019" name="Int. J. Syst. Evol. Microbiol.">
        <title>The Global Catalogue of Microorganisms (GCM) 10K type strain sequencing project: providing services to taxonomists for standard genome sequencing and annotation.</title>
        <authorList>
            <consortium name="The Broad Institute Genomics Platform"/>
            <consortium name="The Broad Institute Genome Sequencing Center for Infectious Disease"/>
            <person name="Wu L."/>
            <person name="Ma J."/>
        </authorList>
    </citation>
    <scope>NUCLEOTIDE SEQUENCE [LARGE SCALE GENOMIC DNA]</scope>
    <source>
        <strain evidence="8 9">LMG 29247</strain>
    </source>
</reference>
<keyword evidence="4" id="KW-0274">FAD</keyword>
<dbReference type="EMBL" id="JBHSWV010000311">
    <property type="protein sequence ID" value="MFC6766955.1"/>
    <property type="molecule type" value="Genomic_DNA"/>
</dbReference>
<dbReference type="Pfam" id="PF02852">
    <property type="entry name" value="Pyr_redox_dim"/>
    <property type="match status" value="1"/>
</dbReference>
<dbReference type="Gene3D" id="3.30.390.30">
    <property type="match status" value="1"/>
</dbReference>
<feature type="domain" description="Pyridine nucleotide-disulphide oxidoreductase dimerisation" evidence="7">
    <location>
        <begin position="2"/>
        <end position="88"/>
    </location>
</feature>
<evidence type="ECO:0000256" key="6">
    <source>
        <dbReference type="ARBA" id="ARBA00023027"/>
    </source>
</evidence>
<dbReference type="FunFam" id="3.30.390.30:FF:000001">
    <property type="entry name" value="Dihydrolipoyl dehydrogenase"/>
    <property type="match status" value="1"/>
</dbReference>
<evidence type="ECO:0000256" key="1">
    <source>
        <dbReference type="ARBA" id="ARBA00001974"/>
    </source>
</evidence>
<keyword evidence="5" id="KW-0560">Oxidoreductase</keyword>
<keyword evidence="3" id="KW-0285">Flavoprotein</keyword>
<dbReference type="Proteomes" id="UP001596383">
    <property type="component" value="Unassembled WGS sequence"/>
</dbReference>
<dbReference type="InterPro" id="IPR004099">
    <property type="entry name" value="Pyr_nucl-diS_OxRdtase_dimer"/>
</dbReference>
<comment type="caution">
    <text evidence="8">The sequence shown here is derived from an EMBL/GenBank/DDBJ whole genome shotgun (WGS) entry which is preliminary data.</text>
</comment>
<protein>
    <submittedName>
        <fullName evidence="8">Dihydrolipoyl dehydrogenase</fullName>
    </submittedName>
</protein>
<evidence type="ECO:0000256" key="4">
    <source>
        <dbReference type="ARBA" id="ARBA00022827"/>
    </source>
</evidence>
<dbReference type="PRINTS" id="PR00411">
    <property type="entry name" value="PNDRDTASEI"/>
</dbReference>
<dbReference type="PANTHER" id="PTHR22912:SF160">
    <property type="entry name" value="DIHYDROLIPOYL DEHYDROGENASE"/>
    <property type="match status" value="1"/>
</dbReference>
<evidence type="ECO:0000256" key="2">
    <source>
        <dbReference type="ARBA" id="ARBA00007532"/>
    </source>
</evidence>
<feature type="non-terminal residue" evidence="8">
    <location>
        <position position="1"/>
    </location>
</feature>
<dbReference type="AlphaFoldDB" id="A0ABD5SQX8"/>
<dbReference type="GO" id="GO:0016491">
    <property type="term" value="F:oxidoreductase activity"/>
    <property type="evidence" value="ECO:0007669"/>
    <property type="project" value="UniProtKB-KW"/>
</dbReference>
<evidence type="ECO:0000256" key="5">
    <source>
        <dbReference type="ARBA" id="ARBA00023002"/>
    </source>
</evidence>
<evidence type="ECO:0000313" key="9">
    <source>
        <dbReference type="Proteomes" id="UP001596383"/>
    </source>
</evidence>
<dbReference type="SUPFAM" id="SSF55424">
    <property type="entry name" value="FAD/NAD-linked reductases, dimerisation (C-terminal) domain"/>
    <property type="match status" value="1"/>
</dbReference>
<gene>
    <name evidence="8" type="ORF">ACFQE6_18840</name>
</gene>
<dbReference type="InterPro" id="IPR050151">
    <property type="entry name" value="Class-I_Pyr_Nuc-Dis_Oxidored"/>
</dbReference>
<accession>A0ABD5SQX8</accession>
<keyword evidence="9" id="KW-1185">Reference proteome</keyword>
<evidence type="ECO:0000256" key="3">
    <source>
        <dbReference type="ARBA" id="ARBA00022630"/>
    </source>
</evidence>
<name>A0ABD5SQX8_9EURY</name>
<keyword evidence="6" id="KW-0520">NAD</keyword>
<comment type="cofactor">
    <cofactor evidence="1">
        <name>FAD</name>
        <dbReference type="ChEBI" id="CHEBI:57692"/>
    </cofactor>
</comment>
<proteinExistence type="inferred from homology"/>
<dbReference type="InterPro" id="IPR016156">
    <property type="entry name" value="FAD/NAD-linked_Rdtase_dimer_sf"/>
</dbReference>